<evidence type="ECO:0000256" key="9">
    <source>
        <dbReference type="ARBA" id="ARBA00023136"/>
    </source>
</evidence>
<dbReference type="CDD" id="cd10549">
    <property type="entry name" value="MtMvhB_like"/>
    <property type="match status" value="1"/>
</dbReference>
<keyword evidence="11" id="KW-0812">Transmembrane</keyword>
<evidence type="ECO:0000256" key="1">
    <source>
        <dbReference type="ARBA" id="ARBA00022448"/>
    </source>
</evidence>
<feature type="binding site" evidence="10">
    <location>
        <position position="76"/>
    </location>
    <ligand>
        <name>[4Fe-4S] cluster</name>
        <dbReference type="ChEBI" id="CHEBI:49883"/>
        <label>1</label>
    </ligand>
</feature>
<reference evidence="14 15" key="1">
    <citation type="submission" date="2019-03" db="EMBL/GenBank/DDBJ databases">
        <title>Genomic Encyclopedia of Type Strains, Phase IV (KMG-IV): sequencing the most valuable type-strain genomes for metagenomic binning, comparative biology and taxonomic classification.</title>
        <authorList>
            <person name="Goeker M."/>
        </authorList>
    </citation>
    <scope>NUCLEOTIDE SEQUENCE [LARGE SCALE GENOMIC DNA]</scope>
    <source>
        <strain evidence="14 15">DSM 24176</strain>
    </source>
</reference>
<dbReference type="InterPro" id="IPR050395">
    <property type="entry name" value="4Fe4S_Ferredoxin_RnfB"/>
</dbReference>
<feature type="binding site" evidence="10">
    <location>
        <position position="150"/>
    </location>
    <ligand>
        <name>[4Fe-4S] cluster</name>
        <dbReference type="ChEBI" id="CHEBI:49883"/>
        <label>2</label>
    </ligand>
</feature>
<feature type="binding site" evidence="10">
    <location>
        <position position="144"/>
    </location>
    <ligand>
        <name>[4Fe-4S] cluster</name>
        <dbReference type="ChEBI" id="CHEBI:49883"/>
        <label>2</label>
    </ligand>
</feature>
<evidence type="ECO:0000256" key="6">
    <source>
        <dbReference type="ARBA" id="ARBA00022982"/>
    </source>
</evidence>
<comment type="subcellular location">
    <subcellularLocation>
        <location evidence="10">Cell membrane</location>
    </subcellularLocation>
</comment>
<dbReference type="AlphaFoldDB" id="A0A4R1MZS3"/>
<keyword evidence="11" id="KW-1133">Transmembrane helix</keyword>
<feature type="binding site" evidence="10">
    <location>
        <position position="179"/>
    </location>
    <ligand>
        <name>[4Fe-4S] cluster</name>
        <dbReference type="ChEBI" id="CHEBI:49883"/>
        <label>3</label>
    </ligand>
</feature>
<comment type="subunit">
    <text evidence="10">The complex is composed of six subunits: RnfA, RnfB, RnfC, RnfD, RnfE and RnfG.</text>
</comment>
<evidence type="ECO:0000313" key="15">
    <source>
        <dbReference type="Proteomes" id="UP000294545"/>
    </source>
</evidence>
<dbReference type="PANTHER" id="PTHR43560:SF1">
    <property type="entry name" value="ION-TRANSLOCATING OXIDOREDUCTASE COMPLEX SUBUNIT B"/>
    <property type="match status" value="1"/>
</dbReference>
<dbReference type="RefSeq" id="WP_132280009.1">
    <property type="nucleotide sequence ID" value="NZ_SMGQ01000011.1"/>
</dbReference>
<dbReference type="HAMAP" id="MF_00463">
    <property type="entry name" value="RsxB_RnfB"/>
    <property type="match status" value="1"/>
</dbReference>
<comment type="cofactor">
    <cofactor evidence="10">
        <name>[4Fe-4S] cluster</name>
        <dbReference type="ChEBI" id="CHEBI:49883"/>
    </cofactor>
    <text evidence="10">Binds 3 [4Fe-4S] clusters.</text>
</comment>
<feature type="region of interest" description="Hydrophobic" evidence="10">
    <location>
        <begin position="1"/>
        <end position="28"/>
    </location>
</feature>
<keyword evidence="8 10" id="KW-0411">Iron-sulfur</keyword>
<dbReference type="GO" id="GO:0051539">
    <property type="term" value="F:4 iron, 4 sulfur cluster binding"/>
    <property type="evidence" value="ECO:0007669"/>
    <property type="project" value="UniProtKB-UniRule"/>
</dbReference>
<dbReference type="SUPFAM" id="SSF54862">
    <property type="entry name" value="4Fe-4S ferredoxins"/>
    <property type="match status" value="1"/>
</dbReference>
<organism evidence="14 15">
    <name type="scientific">Natranaerovirga hydrolytica</name>
    <dbReference type="NCBI Taxonomy" id="680378"/>
    <lineage>
        <taxon>Bacteria</taxon>
        <taxon>Bacillati</taxon>
        <taxon>Bacillota</taxon>
        <taxon>Clostridia</taxon>
        <taxon>Lachnospirales</taxon>
        <taxon>Natranaerovirgaceae</taxon>
        <taxon>Natranaerovirga</taxon>
    </lineage>
</organism>
<dbReference type="EC" id="7.-.-.-" evidence="10"/>
<name>A0A4R1MZS3_9FIRM</name>
<sequence length="265" mass="27673">MDFNNIIFGAISIGGLGLVFGLFLGIAAKVFAVEVDPKVEAISEALPGVNCGACGYAGCDQLAKAIASEEAEVNACPVGGASTTEAIASIMGMEADAAVKKVAFVKCNGTCENSKDKYIYHGVEDCKMANAVPGRGAKGCEYGCLGHGTCVKACNFGAIDIIDGIAVINEEKCTSCGLCVQACPKRLIDIVPTKSRVRVQCNSREKGKDVKEACSVGCIACRLCVKACEYDAIRVIDNIAQVDYEKCTQCNACAEKCPVKIINPA</sequence>
<dbReference type="Pfam" id="PF00037">
    <property type="entry name" value="Fer4"/>
    <property type="match status" value="1"/>
</dbReference>
<dbReference type="InterPro" id="IPR007202">
    <property type="entry name" value="4Fe-4S_dom"/>
</dbReference>
<feature type="binding site" evidence="10">
    <location>
        <position position="154"/>
    </location>
    <ligand>
        <name>[4Fe-4S] cluster</name>
        <dbReference type="ChEBI" id="CHEBI:49883"/>
        <label>3</label>
    </ligand>
</feature>
<evidence type="ECO:0000256" key="4">
    <source>
        <dbReference type="ARBA" id="ARBA00022737"/>
    </source>
</evidence>
<keyword evidence="15" id="KW-1185">Reference proteome</keyword>
<dbReference type="GO" id="GO:0046872">
    <property type="term" value="F:metal ion binding"/>
    <property type="evidence" value="ECO:0007669"/>
    <property type="project" value="UniProtKB-KW"/>
</dbReference>
<dbReference type="Pfam" id="PF04060">
    <property type="entry name" value="FeS"/>
    <property type="match status" value="1"/>
</dbReference>
<dbReference type="Pfam" id="PF12838">
    <property type="entry name" value="Fer4_7"/>
    <property type="match status" value="1"/>
</dbReference>
<dbReference type="Gene3D" id="1.10.15.40">
    <property type="entry name" value="Electron transport complex subunit B, putative Fe-S cluster"/>
    <property type="match status" value="1"/>
</dbReference>
<comment type="caution">
    <text evidence="14">The sequence shown here is derived from an EMBL/GenBank/DDBJ whole genome shotgun (WGS) entry which is preliminary data.</text>
</comment>
<keyword evidence="4 10" id="KW-0677">Repeat</keyword>
<dbReference type="PROSITE" id="PS51656">
    <property type="entry name" value="4FE4S"/>
    <property type="match status" value="1"/>
</dbReference>
<keyword evidence="2 10" id="KW-0004">4Fe-4S</keyword>
<keyword evidence="10" id="KW-1003">Cell membrane</keyword>
<evidence type="ECO:0000256" key="7">
    <source>
        <dbReference type="ARBA" id="ARBA00023004"/>
    </source>
</evidence>
<evidence type="ECO:0000259" key="12">
    <source>
        <dbReference type="PROSITE" id="PS51379"/>
    </source>
</evidence>
<feature type="binding site" evidence="10">
    <location>
        <position position="140"/>
    </location>
    <ligand>
        <name>[4Fe-4S] cluster</name>
        <dbReference type="ChEBI" id="CHEBI:49883"/>
        <label>2</label>
    </ligand>
</feature>
<accession>A0A4R1MZS3</accession>
<gene>
    <name evidence="10" type="primary">rnfB</name>
    <name evidence="14" type="ORF">EDC19_0499</name>
</gene>
<dbReference type="PROSITE" id="PS51379">
    <property type="entry name" value="4FE4S_FER_2"/>
    <property type="match status" value="3"/>
</dbReference>
<dbReference type="Proteomes" id="UP000294545">
    <property type="component" value="Unassembled WGS sequence"/>
</dbReference>
<keyword evidence="7 10" id="KW-0408">Iron</keyword>
<dbReference type="NCBIfam" id="TIGR01944">
    <property type="entry name" value="rnfB"/>
    <property type="match status" value="1"/>
</dbReference>
<dbReference type="GO" id="GO:0009055">
    <property type="term" value="F:electron transfer activity"/>
    <property type="evidence" value="ECO:0007669"/>
    <property type="project" value="InterPro"/>
</dbReference>
<dbReference type="PROSITE" id="PS00198">
    <property type="entry name" value="4FE4S_FER_1"/>
    <property type="match status" value="2"/>
</dbReference>
<feature type="binding site" evidence="10">
    <location>
        <position position="176"/>
    </location>
    <ligand>
        <name>[4Fe-4S] cluster</name>
        <dbReference type="ChEBI" id="CHEBI:49883"/>
        <label>3</label>
    </ligand>
</feature>
<evidence type="ECO:0000256" key="11">
    <source>
        <dbReference type="SAM" id="Phobius"/>
    </source>
</evidence>
<evidence type="ECO:0000256" key="8">
    <source>
        <dbReference type="ARBA" id="ARBA00023014"/>
    </source>
</evidence>
<feature type="domain" description="4Fe-4S ferredoxin-type" evidence="12">
    <location>
        <begin position="164"/>
        <end position="193"/>
    </location>
</feature>
<evidence type="ECO:0000313" key="14">
    <source>
        <dbReference type="EMBL" id="TCK98082.1"/>
    </source>
</evidence>
<comment type="similarity">
    <text evidence="10">Belongs to the 4Fe4S bacterial-type ferredoxin family. RnfB subfamily.</text>
</comment>
<keyword evidence="3 10" id="KW-0479">Metal-binding</keyword>
<comment type="function">
    <text evidence="10">Part of a membrane-bound complex that couples electron transfer with translocation of ions across the membrane.</text>
</comment>
<feature type="binding site" evidence="10">
    <location>
        <position position="173"/>
    </location>
    <ligand>
        <name>[4Fe-4S] cluster</name>
        <dbReference type="ChEBI" id="CHEBI:49883"/>
        <label>3</label>
    </ligand>
</feature>
<dbReference type="InterPro" id="IPR010207">
    <property type="entry name" value="Elect_transpt_cplx_RnfB/RsxB"/>
</dbReference>
<dbReference type="OrthoDB" id="9789936at2"/>
<evidence type="ECO:0000256" key="2">
    <source>
        <dbReference type="ARBA" id="ARBA00022485"/>
    </source>
</evidence>
<feature type="domain" description="4Fe-4S ferredoxin-type" evidence="12">
    <location>
        <begin position="238"/>
        <end position="265"/>
    </location>
</feature>
<dbReference type="EMBL" id="SMGQ01000011">
    <property type="protein sequence ID" value="TCK98082.1"/>
    <property type="molecule type" value="Genomic_DNA"/>
</dbReference>
<feature type="binding site" evidence="10">
    <location>
        <position position="51"/>
    </location>
    <ligand>
        <name>[4Fe-4S] cluster</name>
        <dbReference type="ChEBI" id="CHEBI:49883"/>
        <label>1</label>
    </ligand>
</feature>
<proteinExistence type="inferred from homology"/>
<feature type="transmembrane region" description="Helical" evidence="11">
    <location>
        <begin position="6"/>
        <end position="28"/>
    </location>
</feature>
<feature type="binding site" evidence="10">
    <location>
        <position position="59"/>
    </location>
    <ligand>
        <name>[4Fe-4S] cluster</name>
        <dbReference type="ChEBI" id="CHEBI:49883"/>
        <label>1</label>
    </ligand>
</feature>
<feature type="domain" description="4Fe-4S" evidence="13">
    <location>
        <begin position="34"/>
        <end position="93"/>
    </location>
</feature>
<evidence type="ECO:0000256" key="10">
    <source>
        <dbReference type="HAMAP-Rule" id="MF_00463"/>
    </source>
</evidence>
<keyword evidence="9 10" id="KW-0472">Membrane</keyword>
<keyword evidence="5 10" id="KW-1278">Translocase</keyword>
<dbReference type="Gene3D" id="3.30.70.20">
    <property type="match status" value="2"/>
</dbReference>
<dbReference type="InterPro" id="IPR017896">
    <property type="entry name" value="4Fe4S_Fe-S-bd"/>
</dbReference>
<dbReference type="GO" id="GO:0022900">
    <property type="term" value="P:electron transport chain"/>
    <property type="evidence" value="ECO:0007669"/>
    <property type="project" value="UniProtKB-UniRule"/>
</dbReference>
<keyword evidence="1 10" id="KW-0813">Transport</keyword>
<dbReference type="PANTHER" id="PTHR43560">
    <property type="entry name" value="ION-TRANSLOCATING OXIDOREDUCTASE COMPLEX SUBUNIT B"/>
    <property type="match status" value="1"/>
</dbReference>
<feature type="domain" description="4Fe-4S ferredoxin-type" evidence="12">
    <location>
        <begin position="207"/>
        <end position="237"/>
    </location>
</feature>
<keyword evidence="6 10" id="KW-0249">Electron transport</keyword>
<protein>
    <recommendedName>
        <fullName evidence="10">Ion-translocating oxidoreductase complex subunit B</fullName>
        <ecNumber evidence="10">7.-.-.-</ecNumber>
    </recommendedName>
    <alternativeName>
        <fullName evidence="10">Rnf electron transport complex subunit B</fullName>
    </alternativeName>
</protein>
<comment type="caution">
    <text evidence="10">Lacks conserved residue(s) required for the propagation of feature annotation.</text>
</comment>
<dbReference type="GO" id="GO:0005886">
    <property type="term" value="C:plasma membrane"/>
    <property type="evidence" value="ECO:0007669"/>
    <property type="project" value="UniProtKB-SubCell"/>
</dbReference>
<feature type="binding site" evidence="10">
    <location>
        <position position="183"/>
    </location>
    <ligand>
        <name>[4Fe-4S] cluster</name>
        <dbReference type="ChEBI" id="CHEBI:49883"/>
        <label>2</label>
    </ligand>
</feature>
<evidence type="ECO:0000256" key="3">
    <source>
        <dbReference type="ARBA" id="ARBA00022723"/>
    </source>
</evidence>
<evidence type="ECO:0000259" key="13">
    <source>
        <dbReference type="PROSITE" id="PS51656"/>
    </source>
</evidence>
<feature type="binding site" evidence="10">
    <location>
        <position position="54"/>
    </location>
    <ligand>
        <name>[4Fe-4S] cluster</name>
        <dbReference type="ChEBI" id="CHEBI:49883"/>
        <label>1</label>
    </ligand>
</feature>
<dbReference type="InterPro" id="IPR017900">
    <property type="entry name" value="4Fe4S_Fe_S_CS"/>
</dbReference>
<evidence type="ECO:0000256" key="5">
    <source>
        <dbReference type="ARBA" id="ARBA00022967"/>
    </source>
</evidence>